<evidence type="ECO:0000313" key="9">
    <source>
        <dbReference type="Proteomes" id="UP000189177"/>
    </source>
</evidence>
<comment type="caution">
    <text evidence="8">The sequence shown here is derived from an EMBL/GenBank/DDBJ whole genome shotgun (WGS) entry which is preliminary data.</text>
</comment>
<dbReference type="AlphaFoldDB" id="A0A1V2ZY83"/>
<dbReference type="GO" id="GO:0004519">
    <property type="term" value="F:endonuclease activity"/>
    <property type="evidence" value="ECO:0007669"/>
    <property type="project" value="UniProtKB-KW"/>
</dbReference>
<dbReference type="Pfam" id="PF07927">
    <property type="entry name" value="HicA_toxin"/>
    <property type="match status" value="1"/>
</dbReference>
<evidence type="ECO:0000256" key="6">
    <source>
        <dbReference type="ARBA" id="ARBA00022884"/>
    </source>
</evidence>
<evidence type="ECO:0008006" key="10">
    <source>
        <dbReference type="Google" id="ProtNLM"/>
    </source>
</evidence>
<evidence type="ECO:0000313" key="8">
    <source>
        <dbReference type="EMBL" id="OOC10036.1"/>
    </source>
</evidence>
<evidence type="ECO:0000256" key="3">
    <source>
        <dbReference type="ARBA" id="ARBA00022722"/>
    </source>
</evidence>
<keyword evidence="4" id="KW-0255">Endonuclease</keyword>
<evidence type="ECO:0000256" key="4">
    <source>
        <dbReference type="ARBA" id="ARBA00022759"/>
    </source>
</evidence>
<keyword evidence="3" id="KW-0540">Nuclease</keyword>
<sequence length="94" mass="10983">MGFGANKRQVSHREFTRVLRHLGFEVNKKQGKGAHEKWVHPEFRGAKRVVLVSEHNQPFAKGILRAMIDQTGLKPQEFYRCLDDPKRAMEILER</sequence>
<dbReference type="InterPro" id="IPR038570">
    <property type="entry name" value="HicA_sf"/>
</dbReference>
<accession>A0A1V2ZY83</accession>
<dbReference type="EMBL" id="MUZR01000025">
    <property type="protein sequence ID" value="OOC10036.1"/>
    <property type="molecule type" value="Genomic_DNA"/>
</dbReference>
<proteinExistence type="inferred from homology"/>
<dbReference type="Proteomes" id="UP000189177">
    <property type="component" value="Unassembled WGS sequence"/>
</dbReference>
<name>A0A1V2ZY83_9GAMM</name>
<evidence type="ECO:0000256" key="5">
    <source>
        <dbReference type="ARBA" id="ARBA00022801"/>
    </source>
</evidence>
<gene>
    <name evidence="8" type="ORF">B1A74_07865</name>
</gene>
<dbReference type="GO" id="GO:0003729">
    <property type="term" value="F:mRNA binding"/>
    <property type="evidence" value="ECO:0007669"/>
    <property type="project" value="InterPro"/>
</dbReference>
<evidence type="ECO:0000256" key="7">
    <source>
        <dbReference type="ARBA" id="ARBA00023016"/>
    </source>
</evidence>
<evidence type="ECO:0000256" key="1">
    <source>
        <dbReference type="ARBA" id="ARBA00006620"/>
    </source>
</evidence>
<keyword evidence="6" id="KW-0694">RNA-binding</keyword>
<dbReference type="OrthoDB" id="5772117at2"/>
<dbReference type="Gene3D" id="3.30.920.30">
    <property type="entry name" value="Hypothetical protein"/>
    <property type="match status" value="1"/>
</dbReference>
<dbReference type="InterPro" id="IPR012933">
    <property type="entry name" value="HicA_mRNA_interferase"/>
</dbReference>
<keyword evidence="7" id="KW-0346">Stress response</keyword>
<reference evidence="8 9" key="1">
    <citation type="submission" date="2017-02" db="EMBL/GenBank/DDBJ databases">
        <title>Genomic diversity within the haloalkaliphilic genus Thioalkalivibrio.</title>
        <authorList>
            <person name="Ahn A.-C."/>
            <person name="Meier-Kolthoff J."/>
            <person name="Overmars L."/>
            <person name="Richter M."/>
            <person name="Woyke T."/>
            <person name="Sorokin D.Y."/>
            <person name="Muyzer G."/>
        </authorList>
    </citation>
    <scope>NUCLEOTIDE SEQUENCE [LARGE SCALE GENOMIC DNA]</scope>
    <source>
        <strain evidence="8 9">HL17</strain>
    </source>
</reference>
<dbReference type="GO" id="GO:0016787">
    <property type="term" value="F:hydrolase activity"/>
    <property type="evidence" value="ECO:0007669"/>
    <property type="project" value="UniProtKB-KW"/>
</dbReference>
<keyword evidence="5" id="KW-0378">Hydrolase</keyword>
<keyword evidence="9" id="KW-1185">Reference proteome</keyword>
<protein>
    <recommendedName>
        <fullName evidence="10">Addiction module toxin, HicA family</fullName>
    </recommendedName>
</protein>
<evidence type="ECO:0000256" key="2">
    <source>
        <dbReference type="ARBA" id="ARBA00022649"/>
    </source>
</evidence>
<dbReference type="RefSeq" id="WP_077244297.1">
    <property type="nucleotide sequence ID" value="NZ_MUZR01000025.1"/>
</dbReference>
<organism evidence="8 9">
    <name type="scientific">Thioalkalivibrio halophilus</name>
    <dbReference type="NCBI Taxonomy" id="252474"/>
    <lineage>
        <taxon>Bacteria</taxon>
        <taxon>Pseudomonadati</taxon>
        <taxon>Pseudomonadota</taxon>
        <taxon>Gammaproteobacteria</taxon>
        <taxon>Chromatiales</taxon>
        <taxon>Ectothiorhodospiraceae</taxon>
        <taxon>Thioalkalivibrio</taxon>
    </lineage>
</organism>
<dbReference type="SUPFAM" id="SSF54786">
    <property type="entry name" value="YcfA/nrd intein domain"/>
    <property type="match status" value="1"/>
</dbReference>
<comment type="similarity">
    <text evidence="1">Belongs to the HicA mRNA interferase family.</text>
</comment>
<keyword evidence="2" id="KW-1277">Toxin-antitoxin system</keyword>